<dbReference type="OrthoDB" id="9946816at2"/>
<proteinExistence type="predicted"/>
<evidence type="ECO:0000313" key="2">
    <source>
        <dbReference type="EMBL" id="PLR27696.1"/>
    </source>
</evidence>
<gene>
    <name evidence="2" type="ORF">SGCZBJ_04860</name>
</gene>
<accession>A0A2N5DNS5</accession>
<sequence>MARLKTIDERPPRLARDLRLLRLSDALRRYAVRLQPDVNAAGLLVHRAFAAAFAKPVRPGGGEAARTMEAGLRDHVDRNLADVDAKASSNSPAPHDRS</sequence>
<dbReference type="Proteomes" id="UP000234479">
    <property type="component" value="Unassembled WGS sequence"/>
</dbReference>
<feature type="region of interest" description="Disordered" evidence="1">
    <location>
        <begin position="79"/>
        <end position="98"/>
    </location>
</feature>
<dbReference type="EMBL" id="PJRS01000011">
    <property type="protein sequence ID" value="PLR27696.1"/>
    <property type="molecule type" value="Genomic_DNA"/>
</dbReference>
<name>A0A2N5DNS5_9CAUL</name>
<organism evidence="2 3">
    <name type="scientific">Caulobacter zeae</name>
    <dbReference type="NCBI Taxonomy" id="2055137"/>
    <lineage>
        <taxon>Bacteria</taxon>
        <taxon>Pseudomonadati</taxon>
        <taxon>Pseudomonadota</taxon>
        <taxon>Alphaproteobacteria</taxon>
        <taxon>Caulobacterales</taxon>
        <taxon>Caulobacteraceae</taxon>
        <taxon>Caulobacter</taxon>
    </lineage>
</organism>
<comment type="caution">
    <text evidence="2">The sequence shown here is derived from an EMBL/GenBank/DDBJ whole genome shotgun (WGS) entry which is preliminary data.</text>
</comment>
<reference evidence="2 3" key="1">
    <citation type="submission" date="2017-12" db="EMBL/GenBank/DDBJ databases">
        <title>The genome sequence of Caulobacter sp. 410.</title>
        <authorList>
            <person name="Gao J."/>
            <person name="Mao X."/>
            <person name="Sun J."/>
        </authorList>
    </citation>
    <scope>NUCLEOTIDE SEQUENCE [LARGE SCALE GENOMIC DNA]</scope>
    <source>
        <strain evidence="2 3">410</strain>
    </source>
</reference>
<dbReference type="AlphaFoldDB" id="A0A2N5DNS5"/>
<evidence type="ECO:0000256" key="1">
    <source>
        <dbReference type="SAM" id="MobiDB-lite"/>
    </source>
</evidence>
<dbReference type="RefSeq" id="WP_101716902.1">
    <property type="nucleotide sequence ID" value="NZ_PJRS01000011.1"/>
</dbReference>
<evidence type="ECO:0000313" key="3">
    <source>
        <dbReference type="Proteomes" id="UP000234479"/>
    </source>
</evidence>
<protein>
    <submittedName>
        <fullName evidence="2">Uncharacterized protein</fullName>
    </submittedName>
</protein>
<keyword evidence="3" id="KW-1185">Reference proteome</keyword>